<dbReference type="Pfam" id="PF02518">
    <property type="entry name" value="HATPase_c"/>
    <property type="match status" value="1"/>
</dbReference>
<dbReference type="InterPro" id="IPR003594">
    <property type="entry name" value="HATPase_dom"/>
</dbReference>
<dbReference type="InterPro" id="IPR000700">
    <property type="entry name" value="PAS-assoc_C"/>
</dbReference>
<dbReference type="InterPro" id="IPR000014">
    <property type="entry name" value="PAS"/>
</dbReference>
<evidence type="ECO:0000313" key="7">
    <source>
        <dbReference type="EMBL" id="KUG05701.1"/>
    </source>
</evidence>
<dbReference type="SUPFAM" id="SSF52172">
    <property type="entry name" value="CheY-like"/>
    <property type="match status" value="1"/>
</dbReference>
<dbReference type="PROSITE" id="PS50112">
    <property type="entry name" value="PAS"/>
    <property type="match status" value="1"/>
</dbReference>
<dbReference type="GO" id="GO:0000155">
    <property type="term" value="F:phosphorelay sensor kinase activity"/>
    <property type="evidence" value="ECO:0007669"/>
    <property type="project" value="TreeGrafter"/>
</dbReference>
<evidence type="ECO:0000256" key="2">
    <source>
        <dbReference type="SAM" id="Coils"/>
    </source>
</evidence>
<dbReference type="Pfam" id="PF08448">
    <property type="entry name" value="PAS_4"/>
    <property type="match status" value="1"/>
</dbReference>
<dbReference type="PANTHER" id="PTHR43547:SF2">
    <property type="entry name" value="HYBRID SIGNAL TRANSDUCTION HISTIDINE KINASE C"/>
    <property type="match status" value="1"/>
</dbReference>
<evidence type="ECO:0000256" key="1">
    <source>
        <dbReference type="ARBA" id="ARBA00022553"/>
    </source>
</evidence>
<dbReference type="PROSITE" id="PS50109">
    <property type="entry name" value="HIS_KIN"/>
    <property type="match status" value="1"/>
</dbReference>
<dbReference type="AlphaFoldDB" id="A0A0W8EAX1"/>
<dbReference type="SUPFAM" id="SSF55874">
    <property type="entry name" value="ATPase domain of HSP90 chaperone/DNA topoisomerase II/histidine kinase"/>
    <property type="match status" value="1"/>
</dbReference>
<dbReference type="Gene3D" id="3.30.450.20">
    <property type="entry name" value="PAS domain"/>
    <property type="match status" value="1"/>
</dbReference>
<reference evidence="7" key="1">
    <citation type="journal article" date="2015" name="Proc. Natl. Acad. Sci. U.S.A.">
        <title>Networks of energetic and metabolic interactions define dynamics in microbial communities.</title>
        <authorList>
            <person name="Embree M."/>
            <person name="Liu J.K."/>
            <person name="Al-Bassam M.M."/>
            <person name="Zengler K."/>
        </authorList>
    </citation>
    <scope>NUCLEOTIDE SEQUENCE</scope>
</reference>
<dbReference type="InterPro" id="IPR004358">
    <property type="entry name" value="Sig_transdc_His_kin-like_C"/>
</dbReference>
<feature type="coiled-coil region" evidence="2">
    <location>
        <begin position="148"/>
        <end position="175"/>
    </location>
</feature>
<dbReference type="PROSITE" id="PS50110">
    <property type="entry name" value="RESPONSE_REGULATORY"/>
    <property type="match status" value="1"/>
</dbReference>
<comment type="caution">
    <text evidence="7">The sequence shown here is derived from an EMBL/GenBank/DDBJ whole genome shotgun (WGS) entry which is preliminary data.</text>
</comment>
<dbReference type="EMBL" id="LNQE01001780">
    <property type="protein sequence ID" value="KUG05701.1"/>
    <property type="molecule type" value="Genomic_DNA"/>
</dbReference>
<gene>
    <name evidence="7" type="ORF">ASZ90_016863</name>
</gene>
<feature type="domain" description="Response regulatory" evidence="4">
    <location>
        <begin position="3"/>
        <end position="120"/>
    </location>
</feature>
<dbReference type="InterPro" id="IPR005467">
    <property type="entry name" value="His_kinase_dom"/>
</dbReference>
<dbReference type="Gene3D" id="3.40.50.2300">
    <property type="match status" value="1"/>
</dbReference>
<accession>A0A0W8EAX1</accession>
<dbReference type="InterPro" id="IPR001789">
    <property type="entry name" value="Sig_transdc_resp-reg_receiver"/>
</dbReference>
<dbReference type="InterPro" id="IPR011006">
    <property type="entry name" value="CheY-like_superfamily"/>
</dbReference>
<dbReference type="SUPFAM" id="SSF55785">
    <property type="entry name" value="PYP-like sensor domain (PAS domain)"/>
    <property type="match status" value="1"/>
</dbReference>
<dbReference type="InterPro" id="IPR036890">
    <property type="entry name" value="HATPase_C_sf"/>
</dbReference>
<keyword evidence="7" id="KW-0808">Transferase</keyword>
<evidence type="ECO:0000259" key="6">
    <source>
        <dbReference type="PROSITE" id="PS50113"/>
    </source>
</evidence>
<dbReference type="InterPro" id="IPR013656">
    <property type="entry name" value="PAS_4"/>
</dbReference>
<sequence length="526" mass="59651">MTRIMIADDNKQSLYLLEAILKAHGYEVMVARNGAEALERAQSSPPDLIVTDILMPVMDGFELCRRWRAQDTLKDIPFIFYTATYTDPRDEQFALNLGASRFVVKPQKPEMLIQIVRNTLDAARQDPALSPGMGDEMELLREYNEVLYRKLHAKMTQLKTEIAEHKRTEESLVEKEAFLDAIVENIPDMIFVKDASDLRFVRFNKAGEELLGYSRESLQGKNDYDFFPKDEADFFTGNDREVLREGRISDIPQETIHTRTHGTRIIHTKKIPICNPEGTRKYLLGISEDITNRVRMEEALRRATNKLYLLNRITFEDIQNAVFTLAGHLALEEESSPEDYRVHNLEPMKKVLQAVGQSLEFAKNFQNLGEKPPAWQNIEHTFLFAVSHLTMTTLSRQIHVQGLEVYADPLLEKVFFILGENVLRHAEGATGVTLSCHEAEDGLDIVFLDNGPGIPAGKKEKIFERRSPGKTGMGLFLAREILSITDITITETGEEGKGARFVVRVPKDAYRFTPEASASEQSTGLS</sequence>
<keyword evidence="7" id="KW-0418">Kinase</keyword>
<evidence type="ECO:0000259" key="4">
    <source>
        <dbReference type="PROSITE" id="PS50110"/>
    </source>
</evidence>
<dbReference type="PROSITE" id="PS50113">
    <property type="entry name" value="PAC"/>
    <property type="match status" value="1"/>
</dbReference>
<dbReference type="PRINTS" id="PR00344">
    <property type="entry name" value="BCTRLSENSOR"/>
</dbReference>
<organism evidence="7">
    <name type="scientific">hydrocarbon metagenome</name>
    <dbReference type="NCBI Taxonomy" id="938273"/>
    <lineage>
        <taxon>unclassified sequences</taxon>
        <taxon>metagenomes</taxon>
        <taxon>ecological metagenomes</taxon>
    </lineage>
</organism>
<dbReference type="SMART" id="SM00387">
    <property type="entry name" value="HATPase_c"/>
    <property type="match status" value="1"/>
</dbReference>
<feature type="domain" description="Histidine kinase" evidence="3">
    <location>
        <begin position="411"/>
        <end position="509"/>
    </location>
</feature>
<dbReference type="CDD" id="cd00075">
    <property type="entry name" value="HATPase"/>
    <property type="match status" value="1"/>
</dbReference>
<dbReference type="NCBIfam" id="TIGR00229">
    <property type="entry name" value="sensory_box"/>
    <property type="match status" value="1"/>
</dbReference>
<evidence type="ECO:0000259" key="3">
    <source>
        <dbReference type="PROSITE" id="PS50109"/>
    </source>
</evidence>
<protein>
    <submittedName>
        <fullName evidence="7">Signal transduction histidine kinase</fullName>
    </submittedName>
</protein>
<dbReference type="Gene3D" id="3.30.565.10">
    <property type="entry name" value="Histidine kinase-like ATPase, C-terminal domain"/>
    <property type="match status" value="1"/>
</dbReference>
<dbReference type="CDD" id="cd00130">
    <property type="entry name" value="PAS"/>
    <property type="match status" value="1"/>
</dbReference>
<proteinExistence type="predicted"/>
<dbReference type="Pfam" id="PF00072">
    <property type="entry name" value="Response_reg"/>
    <property type="match status" value="1"/>
</dbReference>
<keyword evidence="2" id="KW-0175">Coiled coil</keyword>
<keyword evidence="1" id="KW-0597">Phosphoprotein</keyword>
<feature type="domain" description="PAS" evidence="5">
    <location>
        <begin position="175"/>
        <end position="246"/>
    </location>
</feature>
<dbReference type="SMART" id="SM00448">
    <property type="entry name" value="REC"/>
    <property type="match status" value="1"/>
</dbReference>
<dbReference type="SMART" id="SM00091">
    <property type="entry name" value="PAS"/>
    <property type="match status" value="1"/>
</dbReference>
<dbReference type="InterPro" id="IPR035965">
    <property type="entry name" value="PAS-like_dom_sf"/>
</dbReference>
<evidence type="ECO:0000259" key="5">
    <source>
        <dbReference type="PROSITE" id="PS50112"/>
    </source>
</evidence>
<name>A0A0W8EAX1_9ZZZZ</name>
<dbReference type="PANTHER" id="PTHR43547">
    <property type="entry name" value="TWO-COMPONENT HISTIDINE KINASE"/>
    <property type="match status" value="1"/>
</dbReference>
<feature type="domain" description="PAC" evidence="6">
    <location>
        <begin position="249"/>
        <end position="302"/>
    </location>
</feature>